<feature type="compositionally biased region" description="Polar residues" evidence="1">
    <location>
        <begin position="59"/>
        <end position="69"/>
    </location>
</feature>
<feature type="compositionally biased region" description="Low complexity" evidence="1">
    <location>
        <begin position="31"/>
        <end position="52"/>
    </location>
</feature>
<dbReference type="Proteomes" id="UP001311232">
    <property type="component" value="Unassembled WGS sequence"/>
</dbReference>
<organism evidence="2 3">
    <name type="scientific">Crenichthys baileyi</name>
    <name type="common">White River springfish</name>
    <dbReference type="NCBI Taxonomy" id="28760"/>
    <lineage>
        <taxon>Eukaryota</taxon>
        <taxon>Metazoa</taxon>
        <taxon>Chordata</taxon>
        <taxon>Craniata</taxon>
        <taxon>Vertebrata</taxon>
        <taxon>Euteleostomi</taxon>
        <taxon>Actinopterygii</taxon>
        <taxon>Neopterygii</taxon>
        <taxon>Teleostei</taxon>
        <taxon>Neoteleostei</taxon>
        <taxon>Acanthomorphata</taxon>
        <taxon>Ovalentaria</taxon>
        <taxon>Atherinomorphae</taxon>
        <taxon>Cyprinodontiformes</taxon>
        <taxon>Goodeidae</taxon>
        <taxon>Crenichthys</taxon>
    </lineage>
</organism>
<accession>A0AAV9S8R5</accession>
<keyword evidence="3" id="KW-1185">Reference proteome</keyword>
<dbReference type="AlphaFoldDB" id="A0AAV9S8R5"/>
<comment type="caution">
    <text evidence="2">The sequence shown here is derived from an EMBL/GenBank/DDBJ whole genome shotgun (WGS) entry which is preliminary data.</text>
</comment>
<dbReference type="EMBL" id="JAHHUM010000682">
    <property type="protein sequence ID" value="KAK5617675.1"/>
    <property type="molecule type" value="Genomic_DNA"/>
</dbReference>
<feature type="region of interest" description="Disordered" evidence="1">
    <location>
        <begin position="1"/>
        <end position="69"/>
    </location>
</feature>
<evidence type="ECO:0000313" key="2">
    <source>
        <dbReference type="EMBL" id="KAK5617675.1"/>
    </source>
</evidence>
<proteinExistence type="predicted"/>
<evidence type="ECO:0000256" key="1">
    <source>
        <dbReference type="SAM" id="MobiDB-lite"/>
    </source>
</evidence>
<gene>
    <name evidence="2" type="ORF">CRENBAI_001922</name>
</gene>
<evidence type="ECO:0000313" key="3">
    <source>
        <dbReference type="Proteomes" id="UP001311232"/>
    </source>
</evidence>
<sequence length="128" mass="13559">MAPFPSSQLRACGKRLKASSNPSAKLRHGRPAFTPTPAATLPSPASAAVSPPIFVPQTDPHTPQASTSFSTPAIPQSFLLHSSRPWILSSASYHPLLSFSGSSPPILPRQHFLFSALPTFNPLLGPSH</sequence>
<reference evidence="2 3" key="1">
    <citation type="submission" date="2021-06" db="EMBL/GenBank/DDBJ databases">
        <authorList>
            <person name="Palmer J.M."/>
        </authorList>
    </citation>
    <scope>NUCLEOTIDE SEQUENCE [LARGE SCALE GENOMIC DNA]</scope>
    <source>
        <strain evidence="2 3">MEX-2019</strain>
        <tissue evidence="2">Muscle</tissue>
    </source>
</reference>
<protein>
    <submittedName>
        <fullName evidence="2">Uncharacterized protein</fullName>
    </submittedName>
</protein>
<name>A0AAV9S8R5_9TELE</name>